<keyword evidence="1" id="KW-1133">Transmembrane helix</keyword>
<dbReference type="EMBL" id="CAEZUL010000057">
    <property type="protein sequence ID" value="CAB4599274.1"/>
    <property type="molecule type" value="Genomic_DNA"/>
</dbReference>
<dbReference type="AlphaFoldDB" id="A0A6J6GJJ3"/>
<organism evidence="2">
    <name type="scientific">freshwater metagenome</name>
    <dbReference type="NCBI Taxonomy" id="449393"/>
    <lineage>
        <taxon>unclassified sequences</taxon>
        <taxon>metagenomes</taxon>
        <taxon>ecological metagenomes</taxon>
    </lineage>
</organism>
<proteinExistence type="predicted"/>
<feature type="transmembrane region" description="Helical" evidence="1">
    <location>
        <begin position="6"/>
        <end position="32"/>
    </location>
</feature>
<protein>
    <submittedName>
        <fullName evidence="2">Unannotated protein</fullName>
    </submittedName>
</protein>
<reference evidence="2" key="1">
    <citation type="submission" date="2020-05" db="EMBL/GenBank/DDBJ databases">
        <authorList>
            <person name="Chiriac C."/>
            <person name="Salcher M."/>
            <person name="Ghai R."/>
            <person name="Kavagutti S V."/>
        </authorList>
    </citation>
    <scope>NUCLEOTIDE SEQUENCE</scope>
</reference>
<gene>
    <name evidence="2" type="ORF">UFOPK1808_00649</name>
</gene>
<accession>A0A6J6GJJ3</accession>
<keyword evidence="1" id="KW-0812">Transmembrane</keyword>
<name>A0A6J6GJJ3_9ZZZZ</name>
<keyword evidence="1" id="KW-0472">Membrane</keyword>
<evidence type="ECO:0000313" key="2">
    <source>
        <dbReference type="EMBL" id="CAB4599274.1"/>
    </source>
</evidence>
<evidence type="ECO:0000256" key="1">
    <source>
        <dbReference type="SAM" id="Phobius"/>
    </source>
</evidence>
<sequence length="51" mass="5744">MLAANVWHWWIGVVLLLAGIGAVLQLVVGYVVKVSATKYPNRRQRQALKQK</sequence>